<sequence>MSPELMLLAPRGNSLKRVEASTGCRVFIRGKGLIKDPDKEESLRGRLGYEHLSDPLHVLIGAEFPANIIGVRLKQAKEIVEELRKPVDETHDFYKKQQLRELIY</sequence>
<dbReference type="Proteomes" id="UP001060085">
    <property type="component" value="Linkage Group LG03"/>
</dbReference>
<gene>
    <name evidence="1" type="ORF">M9H77_12894</name>
</gene>
<dbReference type="EMBL" id="CM044703">
    <property type="protein sequence ID" value="KAI5672530.1"/>
    <property type="molecule type" value="Genomic_DNA"/>
</dbReference>
<reference evidence="2" key="1">
    <citation type="journal article" date="2023" name="Nat. Plants">
        <title>Single-cell RNA sequencing provides a high-resolution roadmap for understanding the multicellular compartmentation of specialized metabolism.</title>
        <authorList>
            <person name="Sun S."/>
            <person name="Shen X."/>
            <person name="Li Y."/>
            <person name="Li Y."/>
            <person name="Wang S."/>
            <person name="Li R."/>
            <person name="Zhang H."/>
            <person name="Shen G."/>
            <person name="Guo B."/>
            <person name="Wei J."/>
            <person name="Xu J."/>
            <person name="St-Pierre B."/>
            <person name="Chen S."/>
            <person name="Sun C."/>
        </authorList>
    </citation>
    <scope>NUCLEOTIDE SEQUENCE [LARGE SCALE GENOMIC DNA]</scope>
</reference>
<protein>
    <submittedName>
        <fullName evidence="1">Uncharacterized protein</fullName>
    </submittedName>
</protein>
<proteinExistence type="predicted"/>
<comment type="caution">
    <text evidence="1">The sequence shown here is derived from an EMBL/GenBank/DDBJ whole genome shotgun (WGS) entry which is preliminary data.</text>
</comment>
<evidence type="ECO:0000313" key="2">
    <source>
        <dbReference type="Proteomes" id="UP001060085"/>
    </source>
</evidence>
<name>A0ACC0BIL4_CATRO</name>
<organism evidence="1 2">
    <name type="scientific">Catharanthus roseus</name>
    <name type="common">Madagascar periwinkle</name>
    <name type="synonym">Vinca rosea</name>
    <dbReference type="NCBI Taxonomy" id="4058"/>
    <lineage>
        <taxon>Eukaryota</taxon>
        <taxon>Viridiplantae</taxon>
        <taxon>Streptophyta</taxon>
        <taxon>Embryophyta</taxon>
        <taxon>Tracheophyta</taxon>
        <taxon>Spermatophyta</taxon>
        <taxon>Magnoliopsida</taxon>
        <taxon>eudicotyledons</taxon>
        <taxon>Gunneridae</taxon>
        <taxon>Pentapetalae</taxon>
        <taxon>asterids</taxon>
        <taxon>lamiids</taxon>
        <taxon>Gentianales</taxon>
        <taxon>Apocynaceae</taxon>
        <taxon>Rauvolfioideae</taxon>
        <taxon>Vinceae</taxon>
        <taxon>Catharanthinae</taxon>
        <taxon>Catharanthus</taxon>
    </lineage>
</organism>
<evidence type="ECO:0000313" key="1">
    <source>
        <dbReference type="EMBL" id="KAI5672530.1"/>
    </source>
</evidence>
<keyword evidence="2" id="KW-1185">Reference proteome</keyword>
<accession>A0ACC0BIL4</accession>